<proteinExistence type="predicted"/>
<dbReference type="CDD" id="cd03811">
    <property type="entry name" value="GT4_GT28_WabH-like"/>
    <property type="match status" value="1"/>
</dbReference>
<sequence>MAEKIKLFIGTLSTGGAERVVSNLSLHMPNKVDKEIILFGSGCKVDYPYNGKLVYLDKIQHKNLFCKIYAFFFRIKKIKEIKKHNPNVAIISFLEYPNLINLLSKKHGKTIISVRNHMSTKHNKGLKSYFWNNTIKYLYGKADKVIVVSKEIKRDLIYNYGLDERDIKVIYNSYPIEEIEKLSQNEIEDEYKIIFNNPVIITAGRLNKQKGQWNLIRAFSKVKDSIPNAKLVILGKGELEKDLKKLAMDFNMDDDVHFLGFQQNPFKYISKSKIFVLSSFHEGFPNAMAEAMACGVPIISTDCLSGPREILAPDEFGNNDIKYDLNQNRYGILVPVCDGSQYGAKEPLTKEEKIMANHIITLLKDEELKHYFCQKSLKRIKDFDIKNIIKEWESII</sequence>
<gene>
    <name evidence="3" type="ORF">HMJ28_07550</name>
</gene>
<comment type="caution">
    <text evidence="3">The sequence shown here is derived from an EMBL/GenBank/DDBJ whole genome shotgun (WGS) entry which is preliminary data.</text>
</comment>
<accession>A0A7Y3XYK4</accession>
<name>A0A7Y3XYK4_CLOCO</name>
<protein>
    <submittedName>
        <fullName evidence="3">Glycosyltransferase</fullName>
    </submittedName>
</protein>
<keyword evidence="3" id="KW-0808">Transferase</keyword>
<dbReference type="Pfam" id="PF00534">
    <property type="entry name" value="Glycos_transf_1"/>
    <property type="match status" value="1"/>
</dbReference>
<evidence type="ECO:0000313" key="3">
    <source>
        <dbReference type="EMBL" id="NOH16236.1"/>
    </source>
</evidence>
<evidence type="ECO:0000259" key="2">
    <source>
        <dbReference type="Pfam" id="PF13439"/>
    </source>
</evidence>
<dbReference type="GO" id="GO:0016757">
    <property type="term" value="F:glycosyltransferase activity"/>
    <property type="evidence" value="ECO:0007669"/>
    <property type="project" value="InterPro"/>
</dbReference>
<dbReference type="Pfam" id="PF13439">
    <property type="entry name" value="Glyco_transf_4"/>
    <property type="match status" value="1"/>
</dbReference>
<dbReference type="EMBL" id="JABFIF010000013">
    <property type="protein sequence ID" value="NOH16236.1"/>
    <property type="molecule type" value="Genomic_DNA"/>
</dbReference>
<dbReference type="Proteomes" id="UP000528432">
    <property type="component" value="Unassembled WGS sequence"/>
</dbReference>
<dbReference type="PANTHER" id="PTHR12526">
    <property type="entry name" value="GLYCOSYLTRANSFERASE"/>
    <property type="match status" value="1"/>
</dbReference>
<feature type="domain" description="Glycosyltransferase subfamily 4-like N-terminal" evidence="2">
    <location>
        <begin position="15"/>
        <end position="174"/>
    </location>
</feature>
<dbReference type="SUPFAM" id="SSF53756">
    <property type="entry name" value="UDP-Glycosyltransferase/glycogen phosphorylase"/>
    <property type="match status" value="1"/>
</dbReference>
<evidence type="ECO:0000313" key="4">
    <source>
        <dbReference type="Proteomes" id="UP000528432"/>
    </source>
</evidence>
<dbReference type="AlphaFoldDB" id="A0A7Y3XYK4"/>
<dbReference type="RefSeq" id="WP_171303467.1">
    <property type="nucleotide sequence ID" value="NZ_JABFIF010000013.1"/>
</dbReference>
<dbReference type="InterPro" id="IPR001296">
    <property type="entry name" value="Glyco_trans_1"/>
</dbReference>
<dbReference type="Gene3D" id="3.40.50.2000">
    <property type="entry name" value="Glycogen Phosphorylase B"/>
    <property type="match status" value="2"/>
</dbReference>
<feature type="domain" description="Glycosyl transferase family 1" evidence="1">
    <location>
        <begin position="186"/>
        <end position="315"/>
    </location>
</feature>
<dbReference type="PANTHER" id="PTHR12526:SF630">
    <property type="entry name" value="GLYCOSYLTRANSFERASE"/>
    <property type="match status" value="1"/>
</dbReference>
<reference evidence="3 4" key="1">
    <citation type="submission" date="2020-05" db="EMBL/GenBank/DDBJ databases">
        <title>Draft genome sequence of Clostridium cochlearium strain AGROS13 isolated from a sheep dairy farm in New Zealand.</title>
        <authorList>
            <person name="Gupta T.B."/>
            <person name="Jauregui R."/>
            <person name="Risson A.N."/>
            <person name="Brightwell G."/>
            <person name="Maclean P."/>
        </authorList>
    </citation>
    <scope>NUCLEOTIDE SEQUENCE [LARGE SCALE GENOMIC DNA]</scope>
    <source>
        <strain evidence="3 4">AGROS13</strain>
    </source>
</reference>
<organism evidence="3 4">
    <name type="scientific">Clostridium cochlearium</name>
    <dbReference type="NCBI Taxonomy" id="1494"/>
    <lineage>
        <taxon>Bacteria</taxon>
        <taxon>Bacillati</taxon>
        <taxon>Bacillota</taxon>
        <taxon>Clostridia</taxon>
        <taxon>Eubacteriales</taxon>
        <taxon>Clostridiaceae</taxon>
        <taxon>Clostridium</taxon>
    </lineage>
</organism>
<dbReference type="InterPro" id="IPR028098">
    <property type="entry name" value="Glyco_trans_4-like_N"/>
</dbReference>
<evidence type="ECO:0000259" key="1">
    <source>
        <dbReference type="Pfam" id="PF00534"/>
    </source>
</evidence>